<sequence>MAICKTKAQRVIDDSKWTKIAAYQSEEVLPVPVVATDTQSYDLLDPNGLQVVFEDAGNSRRQFHENDNENKDEDEDIRGDDKTDDDEYNAT</sequence>
<proteinExistence type="predicted"/>
<reference evidence="2" key="1">
    <citation type="submission" date="2020-06" db="EMBL/GenBank/DDBJ databases">
        <authorList>
            <person name="Li T."/>
            <person name="Hu X."/>
            <person name="Zhang T."/>
            <person name="Song X."/>
            <person name="Zhang H."/>
            <person name="Dai N."/>
            <person name="Sheng W."/>
            <person name="Hou X."/>
            <person name="Wei L."/>
        </authorList>
    </citation>
    <scope>NUCLEOTIDE SEQUENCE</scope>
    <source>
        <strain evidence="2">G02</strain>
        <tissue evidence="2">Leaf</tissue>
    </source>
</reference>
<reference evidence="2" key="2">
    <citation type="journal article" date="2024" name="Plant">
        <title>Genomic evolution and insights into agronomic trait innovations of Sesamum species.</title>
        <authorList>
            <person name="Miao H."/>
            <person name="Wang L."/>
            <person name="Qu L."/>
            <person name="Liu H."/>
            <person name="Sun Y."/>
            <person name="Le M."/>
            <person name="Wang Q."/>
            <person name="Wei S."/>
            <person name="Zheng Y."/>
            <person name="Lin W."/>
            <person name="Duan Y."/>
            <person name="Cao H."/>
            <person name="Xiong S."/>
            <person name="Wang X."/>
            <person name="Wei L."/>
            <person name="Li C."/>
            <person name="Ma Q."/>
            <person name="Ju M."/>
            <person name="Zhao R."/>
            <person name="Li G."/>
            <person name="Mu C."/>
            <person name="Tian Q."/>
            <person name="Mei H."/>
            <person name="Zhang T."/>
            <person name="Gao T."/>
            <person name="Zhang H."/>
        </authorList>
    </citation>
    <scope>NUCLEOTIDE SEQUENCE</scope>
    <source>
        <strain evidence="2">G02</strain>
    </source>
</reference>
<accession>A0AAW2KQ12</accession>
<protein>
    <submittedName>
        <fullName evidence="2">Uncharacterized protein</fullName>
    </submittedName>
</protein>
<feature type="compositionally biased region" description="Acidic residues" evidence="1">
    <location>
        <begin position="70"/>
        <end position="91"/>
    </location>
</feature>
<name>A0AAW2KQ12_SESRA</name>
<dbReference type="EMBL" id="JACGWJ010000027">
    <property type="protein sequence ID" value="KAL0309005.1"/>
    <property type="molecule type" value="Genomic_DNA"/>
</dbReference>
<gene>
    <name evidence="2" type="ORF">Sradi_5842800</name>
</gene>
<organism evidence="2">
    <name type="scientific">Sesamum radiatum</name>
    <name type="common">Black benniseed</name>
    <dbReference type="NCBI Taxonomy" id="300843"/>
    <lineage>
        <taxon>Eukaryota</taxon>
        <taxon>Viridiplantae</taxon>
        <taxon>Streptophyta</taxon>
        <taxon>Embryophyta</taxon>
        <taxon>Tracheophyta</taxon>
        <taxon>Spermatophyta</taxon>
        <taxon>Magnoliopsida</taxon>
        <taxon>eudicotyledons</taxon>
        <taxon>Gunneridae</taxon>
        <taxon>Pentapetalae</taxon>
        <taxon>asterids</taxon>
        <taxon>lamiids</taxon>
        <taxon>Lamiales</taxon>
        <taxon>Pedaliaceae</taxon>
        <taxon>Sesamum</taxon>
    </lineage>
</organism>
<feature type="region of interest" description="Disordered" evidence="1">
    <location>
        <begin position="57"/>
        <end position="91"/>
    </location>
</feature>
<comment type="caution">
    <text evidence="2">The sequence shown here is derived from an EMBL/GenBank/DDBJ whole genome shotgun (WGS) entry which is preliminary data.</text>
</comment>
<dbReference type="AlphaFoldDB" id="A0AAW2KQ12"/>
<evidence type="ECO:0000313" key="2">
    <source>
        <dbReference type="EMBL" id="KAL0309005.1"/>
    </source>
</evidence>
<evidence type="ECO:0000256" key="1">
    <source>
        <dbReference type="SAM" id="MobiDB-lite"/>
    </source>
</evidence>